<dbReference type="AlphaFoldDB" id="A0A3S4YIE9"/>
<sequence length="45" mass="4898">MTSPQLSLTDAELVFQTRNDLIETTHHGIVVVLSPKAPPILPSET</sequence>
<evidence type="ECO:0000313" key="2">
    <source>
        <dbReference type="Proteomes" id="UP000270988"/>
    </source>
</evidence>
<reference evidence="1 2" key="1">
    <citation type="submission" date="2018-12" db="EMBL/GenBank/DDBJ databases">
        <authorList>
            <consortium name="Pathogen Informatics"/>
        </authorList>
    </citation>
    <scope>NUCLEOTIDE SEQUENCE [LARGE SCALE GENOMIC DNA]</scope>
    <source>
        <strain evidence="1 2">NCTC10918</strain>
    </source>
</reference>
<accession>A0A3S4YIE9</accession>
<gene>
    <name evidence="1" type="ORF">NCTC10918_01570</name>
</gene>
<organism evidence="1 2">
    <name type="scientific">Rothia dentocariosa</name>
    <dbReference type="NCBI Taxonomy" id="2047"/>
    <lineage>
        <taxon>Bacteria</taxon>
        <taxon>Bacillati</taxon>
        <taxon>Actinomycetota</taxon>
        <taxon>Actinomycetes</taxon>
        <taxon>Micrococcales</taxon>
        <taxon>Micrococcaceae</taxon>
        <taxon>Rothia</taxon>
    </lineage>
</organism>
<dbReference type="EMBL" id="LR134521">
    <property type="protein sequence ID" value="VEJ30292.1"/>
    <property type="molecule type" value="Genomic_DNA"/>
</dbReference>
<proteinExistence type="predicted"/>
<name>A0A3S4YIE9_9MICC</name>
<dbReference type="Proteomes" id="UP000270988">
    <property type="component" value="Chromosome"/>
</dbReference>
<evidence type="ECO:0000313" key="1">
    <source>
        <dbReference type="EMBL" id="VEJ30292.1"/>
    </source>
</evidence>
<protein>
    <submittedName>
        <fullName evidence="1">Uncharacterized protein</fullName>
    </submittedName>
</protein>